<feature type="domain" description="PH" evidence="1">
    <location>
        <begin position="353"/>
        <end position="487"/>
    </location>
</feature>
<dbReference type="InterPro" id="IPR001849">
    <property type="entry name" value="PH_domain"/>
</dbReference>
<dbReference type="AlphaFoldDB" id="A0AAU9L691"/>
<evidence type="ECO:0000313" key="4">
    <source>
        <dbReference type="Proteomes" id="UP001158986"/>
    </source>
</evidence>
<dbReference type="EMBL" id="CAKKTJ010000130">
    <property type="protein sequence ID" value="CAH0475646.1"/>
    <property type="molecule type" value="Genomic_DNA"/>
</dbReference>
<comment type="caution">
    <text evidence="2">The sequence shown here is derived from an EMBL/GenBank/DDBJ whole genome shotgun (WGS) entry which is preliminary data.</text>
</comment>
<proteinExistence type="predicted"/>
<name>A0AAU9L691_9STRA</name>
<sequence length="495" mass="55316">MKSTDLSSALVDASAGPTNYSKASISSTKDVWKLKRESCANLRAFEAQRSAQIDKFQARDRAYWRQFQEEIRHGSEEITRLLRFFALRLQADLAYADALRQTRAALDAPTTQGTSDAKGLANSEQLSVQSSVFKALHTVGEVQQQLAEKLVQLATVVKREVTSKPLEEMAATFKERAATMLAEGENLDAMLFQSQKNVLKSFDKYEELFNQMKYEKENATDTERVDSTARRQDLWLAEVNYCINVQKLQQCRVEYVTGMSAIFQQYKTMEVWRTSVIQTALDTYIRKQKLTYSEMAGTMGEPLAVAQRIDPGRDLLQSLRKIPKNYTAAALSASEDTDAKLFSTLRSPVASPLLVRCGFLKNQVSGSLFTSWKDVLCAITQDGCLHLLDLKVNTTRSILDSTETMLAAIATNEQEKNVTSQSVCLMNCRIEILGKSIKPSFEITEISPSSGLLSSMLRLGVSRTLTFQCPSQSNLIDWVIAAKRFISAGSSMVNR</sequence>
<dbReference type="SMART" id="SM00233">
    <property type="entry name" value="PH"/>
    <property type="match status" value="1"/>
</dbReference>
<organism evidence="2 5">
    <name type="scientific">Peronospora belbahrii</name>
    <dbReference type="NCBI Taxonomy" id="622444"/>
    <lineage>
        <taxon>Eukaryota</taxon>
        <taxon>Sar</taxon>
        <taxon>Stramenopiles</taxon>
        <taxon>Oomycota</taxon>
        <taxon>Peronosporomycetes</taxon>
        <taxon>Peronosporales</taxon>
        <taxon>Peronosporaceae</taxon>
        <taxon>Peronospora</taxon>
    </lineage>
</organism>
<dbReference type="Gene3D" id="1.20.1270.60">
    <property type="entry name" value="Arfaptin homology (AH) domain/BAR domain"/>
    <property type="match status" value="1"/>
</dbReference>
<accession>A0AAU9L691</accession>
<dbReference type="InterPro" id="IPR027267">
    <property type="entry name" value="AH/BAR_dom_sf"/>
</dbReference>
<keyword evidence="4" id="KW-1185">Reference proteome</keyword>
<reference evidence="2 4" key="1">
    <citation type="submission" date="2021-11" db="EMBL/GenBank/DDBJ databases">
        <authorList>
            <person name="Islam A."/>
            <person name="Islam S."/>
            <person name="Flora M.S."/>
            <person name="Rahman M."/>
            <person name="Ziaur R.M."/>
            <person name="Epstein J.H."/>
            <person name="Hassan M."/>
            <person name="Klassen M."/>
            <person name="Woodard K."/>
            <person name="Webb A."/>
            <person name="Webby R.J."/>
            <person name="El Zowalaty M.E."/>
        </authorList>
    </citation>
    <scope>NUCLEOTIDE SEQUENCE</scope>
    <source>
        <strain evidence="3">Pbs1</strain>
        <strain evidence="2">Pbs3</strain>
    </source>
</reference>
<dbReference type="Proteomes" id="UP001158986">
    <property type="component" value="Unassembled WGS sequence"/>
</dbReference>
<dbReference type="SUPFAM" id="SSF103657">
    <property type="entry name" value="BAR/IMD domain-like"/>
    <property type="match status" value="1"/>
</dbReference>
<evidence type="ECO:0000313" key="3">
    <source>
        <dbReference type="EMBL" id="CAH0518773.1"/>
    </source>
</evidence>
<gene>
    <name evidence="3" type="ORF">PBS001_LOCUS5330</name>
    <name evidence="2" type="ORF">PBS003_LOCUS2456</name>
</gene>
<dbReference type="Proteomes" id="UP001160483">
    <property type="component" value="Unassembled WGS sequence"/>
</dbReference>
<dbReference type="EMBL" id="CAKLCB010000267">
    <property type="protein sequence ID" value="CAH0518773.1"/>
    <property type="molecule type" value="Genomic_DNA"/>
</dbReference>
<evidence type="ECO:0000259" key="1">
    <source>
        <dbReference type="PROSITE" id="PS50003"/>
    </source>
</evidence>
<evidence type="ECO:0000313" key="2">
    <source>
        <dbReference type="EMBL" id="CAH0475646.1"/>
    </source>
</evidence>
<protein>
    <recommendedName>
        <fullName evidence="1">PH domain-containing protein</fullName>
    </recommendedName>
</protein>
<dbReference type="PROSITE" id="PS50003">
    <property type="entry name" value="PH_DOMAIN"/>
    <property type="match status" value="1"/>
</dbReference>
<evidence type="ECO:0000313" key="5">
    <source>
        <dbReference type="Proteomes" id="UP001160483"/>
    </source>
</evidence>